<feature type="region of interest" description="Disordered" evidence="2">
    <location>
        <begin position="64"/>
        <end position="104"/>
    </location>
</feature>
<gene>
    <name evidence="4" type="ORF">TRICI_002129</name>
</gene>
<dbReference type="AlphaFoldDB" id="A0A642V8X6"/>
<dbReference type="EMBL" id="SWFS01000148">
    <property type="protein sequence ID" value="KAA8915722.1"/>
    <property type="molecule type" value="Genomic_DNA"/>
</dbReference>
<feature type="compositionally biased region" description="Basic and acidic residues" evidence="2">
    <location>
        <begin position="92"/>
        <end position="104"/>
    </location>
</feature>
<dbReference type="OrthoDB" id="28947at2759"/>
<evidence type="ECO:0000256" key="1">
    <source>
        <dbReference type="ARBA" id="ARBA00007797"/>
    </source>
</evidence>
<protein>
    <recommendedName>
        <fullName evidence="3">CCAAT-binding factor domain-containing protein</fullName>
    </recommendedName>
</protein>
<reference evidence="4" key="1">
    <citation type="journal article" date="2019" name="G3 (Bethesda)">
        <title>Genome Assemblies of Two Rare Opportunistic Yeast Pathogens: Diutina rugosa (syn. Candida rugosa) and Trichomonascus ciferrii (syn. Candida ciferrii).</title>
        <authorList>
            <person name="Mixao V."/>
            <person name="Saus E."/>
            <person name="Hansen A.P."/>
            <person name="Lass-Florl C."/>
            <person name="Gabaldon T."/>
        </authorList>
    </citation>
    <scope>NUCLEOTIDE SEQUENCE</scope>
    <source>
        <strain evidence="4">CBS 4856</strain>
    </source>
</reference>
<feature type="compositionally biased region" description="Acidic residues" evidence="2">
    <location>
        <begin position="493"/>
        <end position="512"/>
    </location>
</feature>
<feature type="domain" description="CCAAT-binding factor" evidence="3">
    <location>
        <begin position="151"/>
        <end position="301"/>
    </location>
</feature>
<feature type="compositionally biased region" description="Acidic residues" evidence="2">
    <location>
        <begin position="471"/>
        <end position="486"/>
    </location>
</feature>
<accession>A0A642V8X6</accession>
<feature type="compositionally biased region" description="Basic residues" evidence="2">
    <location>
        <begin position="73"/>
        <end position="91"/>
    </location>
</feature>
<evidence type="ECO:0000313" key="4">
    <source>
        <dbReference type="EMBL" id="KAA8915722.1"/>
    </source>
</evidence>
<evidence type="ECO:0000256" key="2">
    <source>
        <dbReference type="SAM" id="MobiDB-lite"/>
    </source>
</evidence>
<dbReference type="InterPro" id="IPR040155">
    <property type="entry name" value="CEBPZ/Mak21-like"/>
</dbReference>
<keyword evidence="5" id="KW-1185">Reference proteome</keyword>
<dbReference type="PANTHER" id="PTHR12048:SF0">
    <property type="entry name" value="CCAAT_ENHANCER-BINDING PROTEIN ZETA"/>
    <property type="match status" value="1"/>
</dbReference>
<proteinExistence type="inferred from homology"/>
<dbReference type="InterPro" id="IPR005612">
    <property type="entry name" value="CCAAT-binding_factor"/>
</dbReference>
<sequence length="559" mass="63481">MKAIVIESISDVIFRSGADYHTRYYSAITLNQTILAHKDVEVANTLMKVYLNLFERLLSEWNNEKQNEDPKPKPTKKPRWKNKGNKGKKGGVRQEAKSATTVKEEENAKLSSAILTGLNRAFPFSDLPKSIFDKHIDTLYQVTHSANFNTSLQALILIHQISRSQGTLIDRYYRTLYESLLDPRLAASSKLRLYLNLLFKSLKEDTNVERSKAFTKRIVQMAANWLSIGIVSAAIFLIMELEKTVPALRSLLTGERSLPKGESGEYDGRKRDPVHSHAGNSQLWELVPLLHHFHPTVEHYASGYLDNETGFSKPDVDLHTLTHFLDRFVYKNPKQKPTAKGGSIMQPLSGADPRGLLNSFRADRAPVNLADWSKMNVEDVDVGDRFFYEYFTKRNETKPKKEKSVGDDEGDELDEDEVWKALVESRPDLEGEGEDDLSGFSDEDLSDLDMGDEDEHEDEDEGSSGVKGESDVEADSDEEEFQDFDDREGLVGSDDEIDFPDDLPEQYEEEENVPSKRVKRGAQNEGEKKSKRQKLKDLPEFASVEDYAQYLESSDEDFS</sequence>
<dbReference type="Pfam" id="PF03914">
    <property type="entry name" value="CBF"/>
    <property type="match status" value="1"/>
</dbReference>
<evidence type="ECO:0000313" key="5">
    <source>
        <dbReference type="Proteomes" id="UP000761534"/>
    </source>
</evidence>
<feature type="region of interest" description="Disordered" evidence="2">
    <location>
        <begin position="424"/>
        <end position="541"/>
    </location>
</feature>
<comment type="similarity">
    <text evidence="1">Belongs to the CBF/MAK21 family.</text>
</comment>
<organism evidence="4 5">
    <name type="scientific">Trichomonascus ciferrii</name>
    <dbReference type="NCBI Taxonomy" id="44093"/>
    <lineage>
        <taxon>Eukaryota</taxon>
        <taxon>Fungi</taxon>
        <taxon>Dikarya</taxon>
        <taxon>Ascomycota</taxon>
        <taxon>Saccharomycotina</taxon>
        <taxon>Dipodascomycetes</taxon>
        <taxon>Dipodascales</taxon>
        <taxon>Trichomonascaceae</taxon>
        <taxon>Trichomonascus</taxon>
        <taxon>Trichomonascus ciferrii complex</taxon>
    </lineage>
</organism>
<comment type="caution">
    <text evidence="4">The sequence shown here is derived from an EMBL/GenBank/DDBJ whole genome shotgun (WGS) entry which is preliminary data.</text>
</comment>
<name>A0A642V8X6_9ASCO</name>
<evidence type="ECO:0000259" key="3">
    <source>
        <dbReference type="Pfam" id="PF03914"/>
    </source>
</evidence>
<feature type="compositionally biased region" description="Acidic residues" evidence="2">
    <location>
        <begin position="430"/>
        <end position="462"/>
    </location>
</feature>
<dbReference type="VEuPathDB" id="FungiDB:TRICI_002129"/>
<dbReference type="GO" id="GO:0005634">
    <property type="term" value="C:nucleus"/>
    <property type="evidence" value="ECO:0007669"/>
    <property type="project" value="TreeGrafter"/>
</dbReference>
<dbReference type="PANTHER" id="PTHR12048">
    <property type="entry name" value="CCAAT-BINDING FACTOR-RELATED"/>
    <property type="match status" value="1"/>
</dbReference>
<dbReference type="Proteomes" id="UP000761534">
    <property type="component" value="Unassembled WGS sequence"/>
</dbReference>